<dbReference type="InterPro" id="IPR011059">
    <property type="entry name" value="Metal-dep_hydrolase_composite"/>
</dbReference>
<evidence type="ECO:0000313" key="2">
    <source>
        <dbReference type="EMBL" id="KAJ4185201.1"/>
    </source>
</evidence>
<dbReference type="Pfam" id="PF01979">
    <property type="entry name" value="Amidohydro_1"/>
    <property type="match status" value="1"/>
</dbReference>
<dbReference type="OrthoDB" id="5595695at2759"/>
<dbReference type="PANTHER" id="PTHR43135:SF3">
    <property type="entry name" value="ALPHA-D-RIBOSE 1-METHYLPHOSPHONATE 5-TRIPHOSPHATE DIPHOSPHATASE"/>
    <property type="match status" value="1"/>
</dbReference>
<gene>
    <name evidence="2" type="ORF">NW755_008645</name>
</gene>
<proteinExistence type="predicted"/>
<dbReference type="EMBL" id="JAOQAV010000024">
    <property type="protein sequence ID" value="KAJ4185201.1"/>
    <property type="molecule type" value="Genomic_DNA"/>
</dbReference>
<dbReference type="Gene3D" id="3.20.20.140">
    <property type="entry name" value="Metal-dependent hydrolases"/>
    <property type="match status" value="1"/>
</dbReference>
<organism evidence="2 3">
    <name type="scientific">Fusarium falciforme</name>
    <dbReference type="NCBI Taxonomy" id="195108"/>
    <lineage>
        <taxon>Eukaryota</taxon>
        <taxon>Fungi</taxon>
        <taxon>Dikarya</taxon>
        <taxon>Ascomycota</taxon>
        <taxon>Pezizomycotina</taxon>
        <taxon>Sordariomycetes</taxon>
        <taxon>Hypocreomycetidae</taxon>
        <taxon>Hypocreales</taxon>
        <taxon>Nectriaceae</taxon>
        <taxon>Fusarium</taxon>
        <taxon>Fusarium solani species complex</taxon>
    </lineage>
</organism>
<dbReference type="InterPro" id="IPR032466">
    <property type="entry name" value="Metal_Hydrolase"/>
</dbReference>
<comment type="caution">
    <text evidence="2">The sequence shown here is derived from an EMBL/GenBank/DDBJ whole genome shotgun (WGS) entry which is preliminary data.</text>
</comment>
<dbReference type="PANTHER" id="PTHR43135">
    <property type="entry name" value="ALPHA-D-RIBOSE 1-METHYLPHOSPHONATE 5-TRIPHOSPHATE DIPHOSPHATASE"/>
    <property type="match status" value="1"/>
</dbReference>
<accession>A0A9W8R1R2</accession>
<dbReference type="SUPFAM" id="SSF51338">
    <property type="entry name" value="Composite domain of metallo-dependent hydrolases"/>
    <property type="match status" value="1"/>
</dbReference>
<feature type="domain" description="Amidohydrolase-related" evidence="1">
    <location>
        <begin position="75"/>
        <end position="426"/>
    </location>
</feature>
<dbReference type="InterPro" id="IPR051781">
    <property type="entry name" value="Metallo-dep_Hydrolase"/>
</dbReference>
<evidence type="ECO:0000259" key="1">
    <source>
        <dbReference type="Pfam" id="PF01979"/>
    </source>
</evidence>
<protein>
    <recommendedName>
        <fullName evidence="1">Amidohydrolase-related domain-containing protein</fullName>
    </recommendedName>
</protein>
<dbReference type="GO" id="GO:0016810">
    <property type="term" value="F:hydrolase activity, acting on carbon-nitrogen (but not peptide) bonds"/>
    <property type="evidence" value="ECO:0007669"/>
    <property type="project" value="InterPro"/>
</dbReference>
<dbReference type="CDD" id="cd01299">
    <property type="entry name" value="Met_dep_hydrolase_A"/>
    <property type="match status" value="1"/>
</dbReference>
<dbReference type="AlphaFoldDB" id="A0A9W8R1R2"/>
<dbReference type="InterPro" id="IPR057744">
    <property type="entry name" value="OTAase-like"/>
</dbReference>
<sequence>MKSLSPQFIKPWLPKSSPPSFVFKNATIIDPVTGTSTPSQYIFTQNGTIVAITSDHTTLPAEASEATVIDVAGKYICPGLIDAHVHIAAAPGDSDFSKVMSTPEHVSMPRMTYVCRDILARGFTTVRDCGGAPYALKQATEEWLVPGPRLYISGHALSQTGGHGDFRSCHDHTHCLSGFVSGLGRVCDGVSACLATARDEIRRGADFIKIMGSGGVVSPTDRLEGKQFSPEEIRAVVLAASNHGTYVTCHAYSPDSIRIAIENGIKGIEHGNLIDEPTAKLMAEKGCFLTPTLVTYQTLADPALPQFLNEDSQAKNKKVLAMGINALKIAKKAGLTLCYGSDLLGPLGIYQTREFSIRSEALSNLDILQSATINPTRMLDETNTLGQVKTGFKADLLILNSNPLDDITVFERQQQELVAVIKDGRVCLSRTPQLSGLLDAWKTF</sequence>
<evidence type="ECO:0000313" key="3">
    <source>
        <dbReference type="Proteomes" id="UP001152087"/>
    </source>
</evidence>
<dbReference type="Proteomes" id="UP001152087">
    <property type="component" value="Unassembled WGS sequence"/>
</dbReference>
<dbReference type="Gene3D" id="2.30.40.10">
    <property type="entry name" value="Urease, subunit C, domain 1"/>
    <property type="match status" value="1"/>
</dbReference>
<keyword evidence="3" id="KW-1185">Reference proteome</keyword>
<dbReference type="SUPFAM" id="SSF51556">
    <property type="entry name" value="Metallo-dependent hydrolases"/>
    <property type="match status" value="1"/>
</dbReference>
<dbReference type="InterPro" id="IPR006680">
    <property type="entry name" value="Amidohydro-rel"/>
</dbReference>
<name>A0A9W8R1R2_9HYPO</name>
<reference evidence="2" key="1">
    <citation type="submission" date="2022-09" db="EMBL/GenBank/DDBJ databases">
        <title>Fusarium specimens isolated from Avocado Roots.</title>
        <authorList>
            <person name="Stajich J."/>
            <person name="Roper C."/>
            <person name="Heimlech-Rivalta G."/>
        </authorList>
    </citation>
    <scope>NUCLEOTIDE SEQUENCE</scope>
    <source>
        <strain evidence="2">A02</strain>
    </source>
</reference>